<dbReference type="InterPro" id="IPR001279">
    <property type="entry name" value="Metallo-B-lactamas"/>
</dbReference>
<dbReference type="Proteomes" id="UP000681967">
    <property type="component" value="Unassembled WGS sequence"/>
</dbReference>
<dbReference type="PANTHER" id="PTHR42951">
    <property type="entry name" value="METALLO-BETA-LACTAMASE DOMAIN-CONTAINING"/>
    <property type="match status" value="1"/>
</dbReference>
<dbReference type="InterPro" id="IPR050855">
    <property type="entry name" value="NDM-1-like"/>
</dbReference>
<dbReference type="EMBL" id="CAJNOV010003997">
    <property type="protein sequence ID" value="CAF1159374.1"/>
    <property type="molecule type" value="Genomic_DNA"/>
</dbReference>
<dbReference type="EMBL" id="CAJOBF010004105">
    <property type="protein sequence ID" value="CAF4124091.1"/>
    <property type="molecule type" value="Genomic_DNA"/>
</dbReference>
<dbReference type="EMBL" id="CAJNRE010008140">
    <property type="protein sequence ID" value="CAF2070930.1"/>
    <property type="molecule type" value="Genomic_DNA"/>
</dbReference>
<feature type="chain" id="PRO_5035610147" description="Metallo-beta-lactamase domain-containing protein" evidence="1">
    <location>
        <begin position="18"/>
        <end position="368"/>
    </location>
</feature>
<dbReference type="EMBL" id="CAJOBI010001704">
    <property type="protein sequence ID" value="CAF3895414.1"/>
    <property type="molecule type" value="Genomic_DNA"/>
</dbReference>
<protein>
    <recommendedName>
        <fullName evidence="2">Metallo-beta-lactamase domain-containing protein</fullName>
    </recommendedName>
</protein>
<evidence type="ECO:0000259" key="2">
    <source>
        <dbReference type="SMART" id="SM00849"/>
    </source>
</evidence>
<dbReference type="Pfam" id="PF00753">
    <property type="entry name" value="Lactamase_B"/>
    <property type="match status" value="1"/>
</dbReference>
<keyword evidence="12" id="KW-1185">Reference proteome</keyword>
<evidence type="ECO:0000313" key="4">
    <source>
        <dbReference type="EMBL" id="CAF2057374.1"/>
    </source>
</evidence>
<evidence type="ECO:0000313" key="3">
    <source>
        <dbReference type="EMBL" id="CAF1159374.1"/>
    </source>
</evidence>
<proteinExistence type="predicted"/>
<dbReference type="Gene3D" id="3.60.15.10">
    <property type="entry name" value="Ribonuclease Z/Hydroxyacylglutathione hydrolase-like"/>
    <property type="match status" value="1"/>
</dbReference>
<name>A0A816Q5E9_9BILA</name>
<dbReference type="SMART" id="SM00849">
    <property type="entry name" value="Lactamase_B"/>
    <property type="match status" value="1"/>
</dbReference>
<feature type="domain" description="Metallo-beta-lactamase" evidence="2">
    <location>
        <begin position="40"/>
        <end position="253"/>
    </location>
</feature>
<dbReference type="EMBL" id="CAJNRG010014848">
    <property type="protein sequence ID" value="CAF2158058.1"/>
    <property type="molecule type" value="Genomic_DNA"/>
</dbReference>
<comment type="caution">
    <text evidence="4">The sequence shown here is derived from an EMBL/GenBank/DDBJ whole genome shotgun (WGS) entry which is preliminary data.</text>
</comment>
<dbReference type="PANTHER" id="PTHR42951:SF4">
    <property type="entry name" value="ACYL-COENZYME A THIOESTERASE MBLAC2"/>
    <property type="match status" value="1"/>
</dbReference>
<dbReference type="Proteomes" id="UP000663866">
    <property type="component" value="Unassembled WGS sequence"/>
</dbReference>
<evidence type="ECO:0000313" key="8">
    <source>
        <dbReference type="EMBL" id="CAF3896162.1"/>
    </source>
</evidence>
<dbReference type="SUPFAM" id="SSF56281">
    <property type="entry name" value="Metallo-hydrolase/oxidoreductase"/>
    <property type="match status" value="1"/>
</dbReference>
<dbReference type="EMBL" id="CAJOBG010004512">
    <property type="protein sequence ID" value="CAF4114002.1"/>
    <property type="molecule type" value="Genomic_DNA"/>
</dbReference>
<dbReference type="AlphaFoldDB" id="A0A816Q5E9"/>
<feature type="signal peptide" evidence="1">
    <location>
        <begin position="1"/>
        <end position="17"/>
    </location>
</feature>
<evidence type="ECO:0000313" key="10">
    <source>
        <dbReference type="EMBL" id="CAF4124091.1"/>
    </source>
</evidence>
<keyword evidence="1" id="KW-0732">Signal</keyword>
<sequence>MFVRSIFLFILFNSANSYKTILHDSLIITQVQDASAPDENSNAYVVTSVTTRQGFFVDTGGTNSTTAQLISAYQQQVQSTSKPPQFIFLTHGHPDHTSGVALIQQIYPSAPIYVISQQVVREVNQWVQLRCEQNSFSSAQCNLNYSRILRVLTSPRSQLSLNDQSVQLRAINNIVKGESSYAGLLELTTSSGIFMLFTGDSITIQSHLYVSNFFENQALPGSDDTLCAWAGFMQASVCELQSSNRKLVILPGHGPLSHANRYAQDVALNVAWIRTLRKLTFNSCNASYVWAEMIRQYPDFISKDLDKKGSLNMHVPTDAKSVGCNCNNDSPTLCPVYNAPPTCPYLDIDSGGASLACNMQNMRSSFSL</sequence>
<evidence type="ECO:0000313" key="7">
    <source>
        <dbReference type="EMBL" id="CAF3895414.1"/>
    </source>
</evidence>
<dbReference type="Proteomes" id="UP000663842">
    <property type="component" value="Unassembled WGS sequence"/>
</dbReference>
<dbReference type="Proteomes" id="UP000676336">
    <property type="component" value="Unassembled WGS sequence"/>
</dbReference>
<evidence type="ECO:0000313" key="11">
    <source>
        <dbReference type="Proteomes" id="UP000663856"/>
    </source>
</evidence>
<dbReference type="InterPro" id="IPR036866">
    <property type="entry name" value="RibonucZ/Hydroxyglut_hydro"/>
</dbReference>
<evidence type="ECO:0000313" key="6">
    <source>
        <dbReference type="EMBL" id="CAF2158058.1"/>
    </source>
</evidence>
<reference evidence="4" key="1">
    <citation type="submission" date="2021-02" db="EMBL/GenBank/DDBJ databases">
        <authorList>
            <person name="Nowell W R."/>
        </authorList>
    </citation>
    <scope>NUCLEOTIDE SEQUENCE</scope>
</reference>
<accession>A0A816Q5E9</accession>
<gene>
    <name evidence="8" type="ORF">BYL167_LOCUS8224</name>
    <name evidence="3" type="ORF">CJN711_LOCUS9932</name>
    <name evidence="5" type="ORF">MBJ925_LOCUS16712</name>
    <name evidence="9" type="ORF">OVN521_LOCUS21588</name>
    <name evidence="7" type="ORF">SMN809_LOCUS6348</name>
    <name evidence="10" type="ORF">UXM345_LOCUS23582</name>
    <name evidence="4" type="ORF">WKI299_LOCUS11441</name>
    <name evidence="6" type="ORF">XDN619_LOCUS30010</name>
</gene>
<dbReference type="Proteomes" id="UP000663855">
    <property type="component" value="Unassembled WGS sequence"/>
</dbReference>
<evidence type="ECO:0000313" key="5">
    <source>
        <dbReference type="EMBL" id="CAF2070930.1"/>
    </source>
</evidence>
<dbReference type="CDD" id="cd06262">
    <property type="entry name" value="metallo-hydrolase-like_MBL-fold"/>
    <property type="match status" value="1"/>
</dbReference>
<organism evidence="4 11">
    <name type="scientific">Rotaria magnacalcarata</name>
    <dbReference type="NCBI Taxonomy" id="392030"/>
    <lineage>
        <taxon>Eukaryota</taxon>
        <taxon>Metazoa</taxon>
        <taxon>Spiralia</taxon>
        <taxon>Gnathifera</taxon>
        <taxon>Rotifera</taxon>
        <taxon>Eurotatoria</taxon>
        <taxon>Bdelloidea</taxon>
        <taxon>Philodinida</taxon>
        <taxon>Philodinidae</taxon>
        <taxon>Rotaria</taxon>
    </lineage>
</organism>
<dbReference type="Proteomes" id="UP000663824">
    <property type="component" value="Unassembled WGS sequence"/>
</dbReference>
<evidence type="ECO:0000256" key="1">
    <source>
        <dbReference type="SAM" id="SignalP"/>
    </source>
</evidence>
<dbReference type="Proteomes" id="UP000663856">
    <property type="component" value="Unassembled WGS sequence"/>
</dbReference>
<dbReference type="EMBL" id="CAJNRF010004210">
    <property type="protein sequence ID" value="CAF2057374.1"/>
    <property type="molecule type" value="Genomic_DNA"/>
</dbReference>
<evidence type="ECO:0000313" key="12">
    <source>
        <dbReference type="Proteomes" id="UP000663866"/>
    </source>
</evidence>
<evidence type="ECO:0000313" key="9">
    <source>
        <dbReference type="EMBL" id="CAF4114002.1"/>
    </source>
</evidence>
<dbReference type="Proteomes" id="UP000663887">
    <property type="component" value="Unassembled WGS sequence"/>
</dbReference>
<dbReference type="EMBL" id="CAJOBH010002228">
    <property type="protein sequence ID" value="CAF3896162.1"/>
    <property type="molecule type" value="Genomic_DNA"/>
</dbReference>